<organism evidence="1 2">
    <name type="scientific">Anisodus acutangulus</name>
    <dbReference type="NCBI Taxonomy" id="402998"/>
    <lineage>
        <taxon>Eukaryota</taxon>
        <taxon>Viridiplantae</taxon>
        <taxon>Streptophyta</taxon>
        <taxon>Embryophyta</taxon>
        <taxon>Tracheophyta</taxon>
        <taxon>Spermatophyta</taxon>
        <taxon>Magnoliopsida</taxon>
        <taxon>eudicotyledons</taxon>
        <taxon>Gunneridae</taxon>
        <taxon>Pentapetalae</taxon>
        <taxon>asterids</taxon>
        <taxon>lamiids</taxon>
        <taxon>Solanales</taxon>
        <taxon>Solanaceae</taxon>
        <taxon>Solanoideae</taxon>
        <taxon>Hyoscyameae</taxon>
        <taxon>Anisodus</taxon>
    </lineage>
</organism>
<comment type="caution">
    <text evidence="1">The sequence shown here is derived from an EMBL/GenBank/DDBJ whole genome shotgun (WGS) entry which is preliminary data.</text>
</comment>
<gene>
    <name evidence="1" type="ORF">K7X08_004010</name>
</gene>
<dbReference type="PANTHER" id="PTHR31839:SF69">
    <property type="entry name" value="DEHYDRATION-RESPONSIVE ELEMENT-BINDING PROTEIN 1B"/>
    <property type="match status" value="1"/>
</dbReference>
<keyword evidence="2" id="KW-1185">Reference proteome</keyword>
<reference evidence="2" key="1">
    <citation type="journal article" date="2023" name="Proc. Natl. Acad. Sci. U.S.A.">
        <title>Genomic and structural basis for evolution of tropane alkaloid biosynthesis.</title>
        <authorList>
            <person name="Wanga Y.-J."/>
            <person name="Taina T."/>
            <person name="Yua J.-Y."/>
            <person name="Lia J."/>
            <person name="Xua B."/>
            <person name="Chenc J."/>
            <person name="D'Auriad J.C."/>
            <person name="Huanga J.-P."/>
            <person name="Huanga S.-X."/>
        </authorList>
    </citation>
    <scope>NUCLEOTIDE SEQUENCE [LARGE SCALE GENOMIC DNA]</scope>
    <source>
        <strain evidence="2">cv. KIB-2019</strain>
    </source>
</reference>
<dbReference type="OrthoDB" id="676764at2759"/>
<dbReference type="PANTHER" id="PTHR31839">
    <property type="entry name" value="DEHYDRATION-RESPONSIVE ELEMENT-BINDING PROTEIN 1D"/>
    <property type="match status" value="1"/>
</dbReference>
<evidence type="ECO:0000313" key="1">
    <source>
        <dbReference type="EMBL" id="KAJ8559952.1"/>
    </source>
</evidence>
<sequence length="190" mass="21346">MDIFGNLYFNPLPLVPTTSTSTSIHGSCGKANSSDVEVMLLASKNVKRRAGRKKFHETRHPVYRGVRRRNSEKWVSEVRVPAAAKDIHEAAEAAEAFRPSELSDGESFEEFTLVDQVIQDVVIAELPDYNVVFMDEEALFYMPELLANMAEGLILPPPPQCIDGYAMEPHDIDMSLWSLVQLTKCVENFD</sequence>
<dbReference type="AlphaFoldDB" id="A0A9Q1MLS4"/>
<evidence type="ECO:0000313" key="2">
    <source>
        <dbReference type="Proteomes" id="UP001152561"/>
    </source>
</evidence>
<accession>A0A9Q1MLS4</accession>
<dbReference type="Proteomes" id="UP001152561">
    <property type="component" value="Unassembled WGS sequence"/>
</dbReference>
<protein>
    <submittedName>
        <fullName evidence="1">Uncharacterized protein</fullName>
    </submittedName>
</protein>
<dbReference type="InterPro" id="IPR045277">
    <property type="entry name" value="DRE1A-I"/>
</dbReference>
<proteinExistence type="predicted"/>
<dbReference type="EMBL" id="JAJAGQ010000006">
    <property type="protein sequence ID" value="KAJ8559952.1"/>
    <property type="molecule type" value="Genomic_DNA"/>
</dbReference>
<name>A0A9Q1MLS4_9SOLA</name>
<dbReference type="GO" id="GO:0003700">
    <property type="term" value="F:DNA-binding transcription factor activity"/>
    <property type="evidence" value="ECO:0007669"/>
    <property type="project" value="InterPro"/>
</dbReference>